<evidence type="ECO:0000313" key="2">
    <source>
        <dbReference type="Proteomes" id="UP001143543"/>
    </source>
</evidence>
<organism evidence="1 2">
    <name type="scientific">Neptunitalea lumnitzerae</name>
    <dbReference type="NCBI Taxonomy" id="2965509"/>
    <lineage>
        <taxon>Bacteria</taxon>
        <taxon>Pseudomonadati</taxon>
        <taxon>Bacteroidota</taxon>
        <taxon>Flavobacteriia</taxon>
        <taxon>Flavobacteriales</taxon>
        <taxon>Flavobacteriaceae</taxon>
        <taxon>Neptunitalea</taxon>
    </lineage>
</organism>
<accession>A0ABQ5MLP6</accession>
<name>A0ABQ5MLP6_9FLAO</name>
<protein>
    <submittedName>
        <fullName evidence="1">Uncharacterized protein</fullName>
    </submittedName>
</protein>
<gene>
    <name evidence="1" type="ORF">Y10_27010</name>
</gene>
<keyword evidence="2" id="KW-1185">Reference proteome</keyword>
<proteinExistence type="predicted"/>
<dbReference type="RefSeq" id="WP_281765959.1">
    <property type="nucleotide sequence ID" value="NZ_BRVO01000003.1"/>
</dbReference>
<comment type="caution">
    <text evidence="1">The sequence shown here is derived from an EMBL/GenBank/DDBJ whole genome shotgun (WGS) entry which is preliminary data.</text>
</comment>
<sequence>MKKFLLKTFIFGAIFLFLLIIKKHVLPYYTGDATFMTKLEDFDSKSKKFNTVFFGSSRIHRHVNTTLLDSILNDYNISSYNLSVAGTYNPESYYLYENFIDNKTNGEIKLAFVELQALYQYSENNYETTKGSYWNTEKYLDYSLNYIENSNYTEEQKKEMSDSYFKSYLYGYYDFSIFSNITKVALNLTKVSKNGFDPLESKMSKGNSALMKRWNDFRADTSALNDRIKATLTPIAESKENTYHLNFLKNLINKSKAKGIQLIYILPPRLTLEHYKELVPICNKLPSNNIIKLNDYNKYRELYEVKYSFDIGHLNNEGANIFTTYLAEEITSKIHSSETVSN</sequence>
<evidence type="ECO:0000313" key="1">
    <source>
        <dbReference type="EMBL" id="GLB50333.1"/>
    </source>
</evidence>
<reference evidence="1" key="1">
    <citation type="submission" date="2022-07" db="EMBL/GenBank/DDBJ databases">
        <title>Taxonomy of Novel Oxalotrophic and Methylotrophic Bacteria.</title>
        <authorList>
            <person name="Sahin N."/>
            <person name="Tani A."/>
        </authorList>
    </citation>
    <scope>NUCLEOTIDE SEQUENCE</scope>
    <source>
        <strain evidence="1">Y10</strain>
    </source>
</reference>
<dbReference type="EMBL" id="BRVO01000003">
    <property type="protein sequence ID" value="GLB50333.1"/>
    <property type="molecule type" value="Genomic_DNA"/>
</dbReference>
<dbReference type="Proteomes" id="UP001143543">
    <property type="component" value="Unassembled WGS sequence"/>
</dbReference>